<keyword evidence="2" id="KW-1185">Reference proteome</keyword>
<sequence>MLMGLWKQLDNNIIIENMNHYLKIFLLTLTFASCIGNNKAESGKGIENSSELPKDSVFDLKKDSINCFKEEDRKRIMKLLDFFRNSCQDAKKSIPEMTKIFSSEFLKEFKEFPCKYYMEAVKFKAEPDFDIRNQQDEECNKLEVYFNYLYTIEEQEEQYAGEKTFILYFIKDKEGEILLDGFGVAG</sequence>
<accession>A0A3N0D0K8</accession>
<dbReference type="AlphaFoldDB" id="A0A3N0D0K8"/>
<dbReference type="EMBL" id="RJTM01000185">
    <property type="protein sequence ID" value="RNL69202.1"/>
    <property type="molecule type" value="Genomic_DNA"/>
</dbReference>
<comment type="caution">
    <text evidence="1">The sequence shown here is derived from an EMBL/GenBank/DDBJ whole genome shotgun (WGS) entry which is preliminary data.</text>
</comment>
<evidence type="ECO:0000313" key="1">
    <source>
        <dbReference type="EMBL" id="RNL69202.1"/>
    </source>
</evidence>
<protein>
    <recommendedName>
        <fullName evidence="3">Lipoprotein</fullName>
    </recommendedName>
</protein>
<reference evidence="1 2" key="1">
    <citation type="submission" date="2018-10" db="EMBL/GenBank/DDBJ databases">
        <title>Sinomicrobium pectinilyticum sp. nov., a pectinase-producing bacterium isolated from alkaline and saline soil, and emended description of the genus Sinomicrobium.</title>
        <authorList>
            <person name="Cheng B."/>
            <person name="Li C."/>
            <person name="Lai Q."/>
            <person name="Du M."/>
            <person name="Shao Z."/>
            <person name="Xu P."/>
            <person name="Yang C."/>
        </authorList>
    </citation>
    <scope>NUCLEOTIDE SEQUENCE [LARGE SCALE GENOMIC DNA]</scope>
    <source>
        <strain evidence="1 2">5DNS001</strain>
    </source>
</reference>
<evidence type="ECO:0000313" key="2">
    <source>
        <dbReference type="Proteomes" id="UP000267469"/>
    </source>
</evidence>
<gene>
    <name evidence="1" type="ORF">ED312_22665</name>
</gene>
<proteinExistence type="predicted"/>
<dbReference type="Proteomes" id="UP000267469">
    <property type="component" value="Unassembled WGS sequence"/>
</dbReference>
<dbReference type="PROSITE" id="PS51257">
    <property type="entry name" value="PROKAR_LIPOPROTEIN"/>
    <property type="match status" value="1"/>
</dbReference>
<organism evidence="1 2">
    <name type="scientific">Sinomicrobium pectinilyticum</name>
    <dbReference type="NCBI Taxonomy" id="1084421"/>
    <lineage>
        <taxon>Bacteria</taxon>
        <taxon>Pseudomonadati</taxon>
        <taxon>Bacteroidota</taxon>
        <taxon>Flavobacteriia</taxon>
        <taxon>Flavobacteriales</taxon>
        <taxon>Flavobacteriaceae</taxon>
        <taxon>Sinomicrobium</taxon>
    </lineage>
</organism>
<name>A0A3N0D0K8_SINP1</name>
<evidence type="ECO:0008006" key="3">
    <source>
        <dbReference type="Google" id="ProtNLM"/>
    </source>
</evidence>